<keyword evidence="3" id="KW-0833">Ubl conjugation pathway</keyword>
<dbReference type="Gene3D" id="3.30.505.10">
    <property type="entry name" value="SH2 domain"/>
    <property type="match status" value="1"/>
</dbReference>
<dbReference type="GO" id="GO:0061630">
    <property type="term" value="F:ubiquitin protein ligase activity"/>
    <property type="evidence" value="ECO:0007669"/>
    <property type="project" value="UniProtKB-EC"/>
</dbReference>
<dbReference type="Gene3D" id="1.10.238.10">
    <property type="entry name" value="EF-hand"/>
    <property type="match status" value="1"/>
</dbReference>
<dbReference type="PROSITE" id="PS51506">
    <property type="entry name" value="CBL_PTB"/>
    <property type="match status" value="1"/>
</dbReference>
<dbReference type="InterPro" id="IPR036860">
    <property type="entry name" value="SH2_dom_sf"/>
</dbReference>
<dbReference type="AlphaFoldDB" id="K7E0F6"/>
<name>K7E0F6_MONDO</name>
<evidence type="ECO:0000256" key="4">
    <source>
        <dbReference type="SAM" id="MobiDB-lite"/>
    </source>
</evidence>
<dbReference type="InterPro" id="IPR003153">
    <property type="entry name" value="Adaptor_Cbl_N_hlx"/>
</dbReference>
<dbReference type="InterPro" id="IPR014741">
    <property type="entry name" value="Adaptor_Cbl_EF_hand-like"/>
</dbReference>
<dbReference type="Pfam" id="PF02762">
    <property type="entry name" value="Cbl_N3"/>
    <property type="match status" value="1"/>
</dbReference>
<dbReference type="GO" id="GO:0008270">
    <property type="term" value="F:zinc ion binding"/>
    <property type="evidence" value="ECO:0007669"/>
    <property type="project" value="UniProtKB-KW"/>
</dbReference>
<evidence type="ECO:0000256" key="1">
    <source>
        <dbReference type="ARBA" id="ARBA00022723"/>
    </source>
</evidence>
<dbReference type="InParanoid" id="K7E0F6"/>
<dbReference type="SUPFAM" id="SSF47668">
    <property type="entry name" value="N-terminal domain of cbl (N-cbl)"/>
    <property type="match status" value="1"/>
</dbReference>
<dbReference type="InterPro" id="IPR011992">
    <property type="entry name" value="EF-hand-dom_pair"/>
</dbReference>
<dbReference type="PANTHER" id="PTHR23007">
    <property type="entry name" value="CBL"/>
    <property type="match status" value="1"/>
</dbReference>
<dbReference type="Bgee" id="ENSMODG00000027898">
    <property type="expression patterns" value="Expressed in placenta and 7 other cell types or tissues"/>
</dbReference>
<dbReference type="Gene3D" id="1.20.930.20">
    <property type="entry name" value="Adaptor protein Cbl, N-terminal domain"/>
    <property type="match status" value="1"/>
</dbReference>
<dbReference type="Pfam" id="PF02262">
    <property type="entry name" value="Cbl_N"/>
    <property type="match status" value="1"/>
</dbReference>
<dbReference type="InterPro" id="IPR014742">
    <property type="entry name" value="Adaptor_Cbl_SH2-like"/>
</dbReference>
<proteinExistence type="predicted"/>
<keyword evidence="1 3" id="KW-0479">Metal-binding</keyword>
<dbReference type="UniPathway" id="UPA00143"/>
<dbReference type="GO" id="GO:0023051">
    <property type="term" value="P:regulation of signaling"/>
    <property type="evidence" value="ECO:0007669"/>
    <property type="project" value="InterPro"/>
</dbReference>
<feature type="compositionally biased region" description="Pro residues" evidence="4">
    <location>
        <begin position="133"/>
        <end position="143"/>
    </location>
</feature>
<comment type="catalytic activity">
    <reaction evidence="3">
        <text>S-ubiquitinyl-[E2 ubiquitin-conjugating enzyme]-L-cysteine + [acceptor protein]-L-lysine = [E2 ubiquitin-conjugating enzyme]-L-cysteine + N(6)-ubiquitinyl-[acceptor protein]-L-lysine.</text>
        <dbReference type="EC" id="2.3.2.27"/>
    </reaction>
</comment>
<feature type="region of interest" description="Disordered" evidence="4">
    <location>
        <begin position="95"/>
        <end position="162"/>
    </location>
</feature>
<keyword evidence="7" id="KW-1185">Reference proteome</keyword>
<dbReference type="GO" id="GO:0005509">
    <property type="term" value="F:calcium ion binding"/>
    <property type="evidence" value="ECO:0007669"/>
    <property type="project" value="UniProtKB-UniRule"/>
</dbReference>
<dbReference type="FunFam" id="1.10.238.10:FF:000182">
    <property type="entry name" value="E3 ubiquitin-protein ligase CBL-C"/>
    <property type="match status" value="1"/>
</dbReference>
<dbReference type="InterPro" id="IPR024159">
    <property type="entry name" value="Cbl_PTB"/>
</dbReference>
<comment type="function">
    <text evidence="3">E3 ubiquitin-protein ligase which accepts ubiquitin from specific E2 ubiquitin-conjugating enzymes, and transfers it to substrates, generally promoting their degradation by the proteasome.</text>
</comment>
<dbReference type="PANTHER" id="PTHR23007:SF12">
    <property type="entry name" value="E3 UBIQUITIN-PROTEIN LIGASE CBL-C"/>
    <property type="match status" value="1"/>
</dbReference>
<evidence type="ECO:0000313" key="7">
    <source>
        <dbReference type="Proteomes" id="UP000002280"/>
    </source>
</evidence>
<dbReference type="EC" id="2.3.2.27" evidence="3"/>
<dbReference type="SUPFAM" id="SSF47473">
    <property type="entry name" value="EF-hand"/>
    <property type="match status" value="1"/>
</dbReference>
<reference evidence="6 7" key="1">
    <citation type="journal article" date="2007" name="Nature">
        <title>Genome of the marsupial Monodelphis domestica reveals innovation in non-coding sequences.</title>
        <authorList>
            <person name="Mikkelsen T.S."/>
            <person name="Wakefield M.J."/>
            <person name="Aken B."/>
            <person name="Amemiya C.T."/>
            <person name="Chang J.L."/>
            <person name="Duke S."/>
            <person name="Garber M."/>
            <person name="Gentles A.J."/>
            <person name="Goodstadt L."/>
            <person name="Heger A."/>
            <person name="Jurka J."/>
            <person name="Kamal M."/>
            <person name="Mauceli E."/>
            <person name="Searle S.M."/>
            <person name="Sharpe T."/>
            <person name="Baker M.L."/>
            <person name="Batzer M.A."/>
            <person name="Benos P.V."/>
            <person name="Belov K."/>
            <person name="Clamp M."/>
            <person name="Cook A."/>
            <person name="Cuff J."/>
            <person name="Das R."/>
            <person name="Davidow L."/>
            <person name="Deakin J.E."/>
            <person name="Fazzari M.J."/>
            <person name="Glass J.L."/>
            <person name="Grabherr M."/>
            <person name="Greally J.M."/>
            <person name="Gu W."/>
            <person name="Hore T.A."/>
            <person name="Huttley G.A."/>
            <person name="Kleber M."/>
            <person name="Jirtle R.L."/>
            <person name="Koina E."/>
            <person name="Lee J.T."/>
            <person name="Mahony S."/>
            <person name="Marra M.A."/>
            <person name="Miller R.D."/>
            <person name="Nicholls R.D."/>
            <person name="Oda M."/>
            <person name="Papenfuss A.T."/>
            <person name="Parra Z.E."/>
            <person name="Pollock D.D."/>
            <person name="Ray D.A."/>
            <person name="Schein J.E."/>
            <person name="Speed T.P."/>
            <person name="Thompson K."/>
            <person name="VandeBerg J.L."/>
            <person name="Wade C.M."/>
            <person name="Walker J.A."/>
            <person name="Waters P.D."/>
            <person name="Webber C."/>
            <person name="Weidman J.R."/>
            <person name="Xie X."/>
            <person name="Zody M.C."/>
            <person name="Baldwin J."/>
            <person name="Abdouelleil A."/>
            <person name="Abdulkadir J."/>
            <person name="Abebe A."/>
            <person name="Abera B."/>
            <person name="Abreu J."/>
            <person name="Acer S.C."/>
            <person name="Aftuck L."/>
            <person name="Alexander A."/>
            <person name="An P."/>
            <person name="Anderson E."/>
            <person name="Anderson S."/>
            <person name="Arachi H."/>
            <person name="Azer M."/>
            <person name="Bachantsang P."/>
            <person name="Barry A."/>
            <person name="Bayul T."/>
            <person name="Berlin A."/>
            <person name="Bessette D."/>
            <person name="Bloom T."/>
            <person name="Bloom T."/>
            <person name="Boguslavskiy L."/>
            <person name="Bonnet C."/>
            <person name="Boukhgalter B."/>
            <person name="Bourzgui I."/>
            <person name="Brown A."/>
            <person name="Cahill P."/>
            <person name="Channer S."/>
            <person name="Cheshatsang Y."/>
            <person name="Chuda L."/>
            <person name="Citroen M."/>
            <person name="Collymore A."/>
            <person name="Cooke P."/>
            <person name="Costello M."/>
            <person name="D'Aco K."/>
            <person name="Daza R."/>
            <person name="De Haan G."/>
            <person name="DeGray S."/>
            <person name="DeMaso C."/>
            <person name="Dhargay N."/>
            <person name="Dooley K."/>
            <person name="Dooley E."/>
            <person name="Doricent M."/>
            <person name="Dorje P."/>
            <person name="Dorjee K."/>
            <person name="Dupes A."/>
            <person name="Elong R."/>
            <person name="Falk J."/>
            <person name="Farina A."/>
            <person name="Faro S."/>
            <person name="Ferguson D."/>
            <person name="Fisher S."/>
            <person name="Foley C.D."/>
            <person name="Franke A."/>
            <person name="Friedrich D."/>
            <person name="Gadbois L."/>
            <person name="Gearin G."/>
            <person name="Gearin C.R."/>
            <person name="Giannoukos G."/>
            <person name="Goode T."/>
            <person name="Graham J."/>
            <person name="Grandbois E."/>
            <person name="Grewal S."/>
            <person name="Gyaltsen K."/>
            <person name="Hafez N."/>
            <person name="Hagos B."/>
            <person name="Hall J."/>
            <person name="Henson C."/>
            <person name="Hollinger A."/>
            <person name="Honan T."/>
            <person name="Huard M.D."/>
            <person name="Hughes L."/>
            <person name="Hurhula B."/>
            <person name="Husby M.E."/>
            <person name="Kamat A."/>
            <person name="Kanga B."/>
            <person name="Kashin S."/>
            <person name="Khazanovich D."/>
            <person name="Kisner P."/>
            <person name="Lance K."/>
            <person name="Lara M."/>
            <person name="Lee W."/>
            <person name="Lennon N."/>
            <person name="Letendre F."/>
            <person name="LeVine R."/>
            <person name="Lipovsky A."/>
            <person name="Liu X."/>
            <person name="Liu J."/>
            <person name="Liu S."/>
            <person name="Lokyitsang T."/>
            <person name="Lokyitsang Y."/>
            <person name="Lubonja R."/>
            <person name="Lui A."/>
            <person name="MacDonald P."/>
            <person name="Magnisalis V."/>
            <person name="Maru K."/>
            <person name="Matthews C."/>
            <person name="McCusker W."/>
            <person name="McDonough S."/>
            <person name="Mehta T."/>
            <person name="Meldrim J."/>
            <person name="Meneus L."/>
            <person name="Mihai O."/>
            <person name="Mihalev A."/>
            <person name="Mihova T."/>
            <person name="Mittelman R."/>
            <person name="Mlenga V."/>
            <person name="Montmayeur A."/>
            <person name="Mulrain L."/>
            <person name="Navidi A."/>
            <person name="Naylor J."/>
            <person name="Negash T."/>
            <person name="Nguyen T."/>
            <person name="Nguyen N."/>
            <person name="Nicol R."/>
            <person name="Norbu C."/>
            <person name="Norbu N."/>
            <person name="Novod N."/>
            <person name="O'Neill B."/>
            <person name="Osman S."/>
            <person name="Markiewicz E."/>
            <person name="Oyono O.L."/>
            <person name="Patti C."/>
            <person name="Phunkhang P."/>
            <person name="Pierre F."/>
            <person name="Priest M."/>
            <person name="Raghuraman S."/>
            <person name="Rege F."/>
            <person name="Reyes R."/>
            <person name="Rise C."/>
            <person name="Rogov P."/>
            <person name="Ross K."/>
            <person name="Ryan E."/>
            <person name="Settipalli S."/>
            <person name="Shea T."/>
            <person name="Sherpa N."/>
            <person name="Shi L."/>
            <person name="Shih D."/>
            <person name="Sparrow T."/>
            <person name="Spaulding J."/>
            <person name="Stalker J."/>
            <person name="Stange-Thomann N."/>
            <person name="Stavropoulos S."/>
            <person name="Stone C."/>
            <person name="Strader C."/>
            <person name="Tesfaye S."/>
            <person name="Thomson T."/>
            <person name="Thoulutsang Y."/>
            <person name="Thoulutsang D."/>
            <person name="Topham K."/>
            <person name="Topping I."/>
            <person name="Tsamla T."/>
            <person name="Vassiliev H."/>
            <person name="Vo A."/>
            <person name="Wangchuk T."/>
            <person name="Wangdi T."/>
            <person name="Weiand M."/>
            <person name="Wilkinson J."/>
            <person name="Wilson A."/>
            <person name="Yadav S."/>
            <person name="Young G."/>
            <person name="Yu Q."/>
            <person name="Zembek L."/>
            <person name="Zhong D."/>
            <person name="Zimmer A."/>
            <person name="Zwirko Z."/>
            <person name="Jaffe D.B."/>
            <person name="Alvarez P."/>
            <person name="Brockman W."/>
            <person name="Butler J."/>
            <person name="Chin C."/>
            <person name="Gnerre S."/>
            <person name="MacCallum I."/>
            <person name="Graves J.A."/>
            <person name="Ponting C.P."/>
            <person name="Breen M."/>
            <person name="Samollow P.B."/>
            <person name="Lander E.S."/>
            <person name="Lindblad-Toh K."/>
        </authorList>
    </citation>
    <scope>NUCLEOTIDE SEQUENCE [LARGE SCALE GENOMIC DNA]</scope>
</reference>
<dbReference type="Pfam" id="PF02761">
    <property type="entry name" value="Cbl_N2"/>
    <property type="match status" value="1"/>
</dbReference>
<dbReference type="GO" id="GO:0016567">
    <property type="term" value="P:protein ubiquitination"/>
    <property type="evidence" value="ECO:0007669"/>
    <property type="project" value="UniProtKB-UniPathway"/>
</dbReference>
<reference evidence="6" key="3">
    <citation type="submission" date="2025-09" db="UniProtKB">
        <authorList>
            <consortium name="Ensembl"/>
        </authorList>
    </citation>
    <scope>IDENTIFICATION</scope>
</reference>
<dbReference type="GeneTree" id="ENSGT00940000162336"/>
<keyword evidence="3" id="KW-0808">Transferase</keyword>
<dbReference type="GO" id="GO:0001784">
    <property type="term" value="F:phosphotyrosine residue binding"/>
    <property type="evidence" value="ECO:0007669"/>
    <property type="project" value="UniProtKB-UniRule"/>
</dbReference>
<evidence type="ECO:0000256" key="3">
    <source>
        <dbReference type="RuleBase" id="RU367001"/>
    </source>
</evidence>
<dbReference type="GO" id="GO:0007166">
    <property type="term" value="P:cell surface receptor signaling pathway"/>
    <property type="evidence" value="ECO:0007669"/>
    <property type="project" value="InterPro"/>
</dbReference>
<feature type="domain" description="Cbl-PTB" evidence="5">
    <location>
        <begin position="170"/>
        <end position="416"/>
    </location>
</feature>
<keyword evidence="3" id="KW-0862">Zinc</keyword>
<evidence type="ECO:0000259" key="5">
    <source>
        <dbReference type="PROSITE" id="PS51506"/>
    </source>
</evidence>
<evidence type="ECO:0000256" key="2">
    <source>
        <dbReference type="ARBA" id="ARBA00022837"/>
    </source>
</evidence>
<dbReference type="SUPFAM" id="SSF55550">
    <property type="entry name" value="SH2 domain"/>
    <property type="match status" value="1"/>
</dbReference>
<accession>K7E0F6</accession>
<comment type="domain">
    <text evidence="3">The N-terminus is composed of the phosphotyrosine binding (PTB) domain, a short linker region and the RING-type zinc finger. The PTB domain, which is also called TKB (tyrosine kinase binding) domain, is composed of three different subdomains: a four-helix bundle (4H), a calcium-binding EF hand and a divergent SH2 domain.</text>
</comment>
<organism evidence="6 7">
    <name type="scientific">Monodelphis domestica</name>
    <name type="common">Gray short-tailed opossum</name>
    <dbReference type="NCBI Taxonomy" id="13616"/>
    <lineage>
        <taxon>Eukaryota</taxon>
        <taxon>Metazoa</taxon>
        <taxon>Chordata</taxon>
        <taxon>Craniata</taxon>
        <taxon>Vertebrata</taxon>
        <taxon>Euteleostomi</taxon>
        <taxon>Mammalia</taxon>
        <taxon>Metatheria</taxon>
        <taxon>Didelphimorphia</taxon>
        <taxon>Didelphidae</taxon>
        <taxon>Monodelphis</taxon>
    </lineage>
</organism>
<evidence type="ECO:0000313" key="6">
    <source>
        <dbReference type="Ensembl" id="ENSMODP00000039257.2"/>
    </source>
</evidence>
<feature type="compositionally biased region" description="Polar residues" evidence="4">
    <location>
        <begin position="119"/>
        <end position="128"/>
    </location>
</feature>
<dbReference type="eggNOG" id="KOG1785">
    <property type="taxonomic scope" value="Eukaryota"/>
</dbReference>
<dbReference type="STRING" id="13616.ENSMODP00000039257"/>
<dbReference type="Ensembl" id="ENSMODT00000042367.2">
    <property type="protein sequence ID" value="ENSMODP00000039257.2"/>
    <property type="gene ID" value="ENSMODG00000027898.2"/>
</dbReference>
<reference evidence="6" key="2">
    <citation type="submission" date="2025-08" db="UniProtKB">
        <authorList>
            <consortium name="Ensembl"/>
        </authorList>
    </citation>
    <scope>IDENTIFICATION</scope>
</reference>
<dbReference type="InterPro" id="IPR024162">
    <property type="entry name" value="Adaptor_Cbl"/>
</dbReference>
<dbReference type="InterPro" id="IPR036537">
    <property type="entry name" value="Adaptor_Cbl_N_dom_sf"/>
</dbReference>
<keyword evidence="2 3" id="KW-0106">Calcium</keyword>
<comment type="pathway">
    <text evidence="3">Protein modification; protein ubiquitination.</text>
</comment>
<keyword evidence="3" id="KW-0863">Zinc-finger</keyword>
<dbReference type="Proteomes" id="UP000002280">
    <property type="component" value="Chromosome 4"/>
</dbReference>
<protein>
    <recommendedName>
        <fullName evidence="3">E3 ubiquitin-protein ligase CBL</fullName>
        <ecNumber evidence="3">2.3.2.27</ecNumber>
    </recommendedName>
</protein>
<sequence length="416" mass="45548">MGEVTRPRSHSLSMCLWITSASRGALPPFEVWLPPGREGRAKGRSAPLWPLALISCCQGLPHRFHRFRVGSPPPASPQHGRIWAPASFCLGTPGRLSPRIRGLPPPGPQAGRQDLTPGLSWSRSSGSQVGCPPGLPPPSPSCPHPWAGISQPSASRDRSSMASLGWPGLPWGARKEQKSLARAIRALEHLEHALGQDPHLEPSPPSLADLLPQMRGLLRQVAEAQRLAQGGLHEPGGASDFLAGYLSNLAQKGQQLAALFPAGSKAFWEGSSRRRKLTKLSLIFSHMHTELRALFPDGHYCGHTYQLSKPQAQEFWRENCGKRCVVPWEEFEALLSSCHPVKPGPMGQALKSTIDLTVSGHVSVFEFEVFTCLFQPWSSLLKNWTLLAVTHPGYMAFITYAEVKARLQTYLDKPGR</sequence>